<dbReference type="OrthoDB" id="9763949at2"/>
<dbReference type="GO" id="GO:0016773">
    <property type="term" value="F:phosphotransferase activity, alcohol group as acceptor"/>
    <property type="evidence" value="ECO:0007669"/>
    <property type="project" value="InterPro"/>
</dbReference>
<evidence type="ECO:0000313" key="2">
    <source>
        <dbReference type="Proteomes" id="UP000229433"/>
    </source>
</evidence>
<dbReference type="Proteomes" id="UP000229433">
    <property type="component" value="Unassembled WGS sequence"/>
</dbReference>
<dbReference type="GO" id="GO:0005524">
    <property type="term" value="F:ATP binding"/>
    <property type="evidence" value="ECO:0007669"/>
    <property type="project" value="InterPro"/>
</dbReference>
<dbReference type="Gene3D" id="3.30.420.40">
    <property type="match status" value="2"/>
</dbReference>
<keyword evidence="2" id="KW-1185">Reference proteome</keyword>
<dbReference type="InterPro" id="IPR005338">
    <property type="entry name" value="Anhydro_N_Ac-Mur_kinase"/>
</dbReference>
<dbReference type="GO" id="GO:0016301">
    <property type="term" value="F:kinase activity"/>
    <property type="evidence" value="ECO:0007669"/>
    <property type="project" value="UniProtKB-KW"/>
</dbReference>
<evidence type="ECO:0000313" key="1">
    <source>
        <dbReference type="EMBL" id="PHQ31214.1"/>
    </source>
</evidence>
<dbReference type="GO" id="GO:0009254">
    <property type="term" value="P:peptidoglycan turnover"/>
    <property type="evidence" value="ECO:0007669"/>
    <property type="project" value="InterPro"/>
</dbReference>
<dbReference type="InterPro" id="IPR043129">
    <property type="entry name" value="ATPase_NBD"/>
</dbReference>
<dbReference type="EMBL" id="NQXA01000001">
    <property type="protein sequence ID" value="PHQ31214.1"/>
    <property type="molecule type" value="Genomic_DNA"/>
</dbReference>
<sequence length="358" mass="39105">MHQTSYTLLGVMSGTSLDGVDLAYVEFVKEDSWSYTILKSTTTAYSKEWVQRLEHAVALPAEELKSLDVEYTRYLGSIIKNFIDQNPIAHLDAVASHGHTILHRPEAGITYQIGNLPQLAGLVGELVICDFRVEDVALGGQGAPLVPIGDAMLFKRYAACLNIGGFANISYDDGARRVAYDICPTNIVLNTYARKLGFDFDKDGEIARAGRIDDEVLDQLNALDYYTRPAPKSLGLEWVQEQVFPILEASGLDAEDCIATFTEHMAAQIARHLRLSVAGKNSKSILITGGGAFNTYLIERISALSDLALNIPDAQTVEFKEALIFAFMGALRLRNTPNILSCVTGAPQDHCAGLVYSP</sequence>
<name>A0A2G1VWR9_9FLAO</name>
<dbReference type="PANTHER" id="PTHR30605:SF0">
    <property type="entry name" value="ANHYDRO-N-ACETYLMURAMIC ACID KINASE"/>
    <property type="match status" value="1"/>
</dbReference>
<dbReference type="AlphaFoldDB" id="A0A2G1VWR9"/>
<comment type="caution">
    <text evidence="1">The sequence shown here is derived from an EMBL/GenBank/DDBJ whole genome shotgun (WGS) entry which is preliminary data.</text>
</comment>
<dbReference type="RefSeq" id="WP_099644754.1">
    <property type="nucleotide sequence ID" value="NZ_KZ319287.1"/>
</dbReference>
<dbReference type="Pfam" id="PF03702">
    <property type="entry name" value="AnmK"/>
    <property type="match status" value="1"/>
</dbReference>
<keyword evidence="1" id="KW-0808">Transferase</keyword>
<dbReference type="GO" id="GO:0006040">
    <property type="term" value="P:amino sugar metabolic process"/>
    <property type="evidence" value="ECO:0007669"/>
    <property type="project" value="InterPro"/>
</dbReference>
<reference evidence="1 2" key="1">
    <citation type="submission" date="2017-08" db="EMBL/GenBank/DDBJ databases">
        <title>The whole genome shortgun sequences of strain Leeuwenhoekiella nanhaiensis G18 from the South China Sea.</title>
        <authorList>
            <person name="Liu Q."/>
        </authorList>
    </citation>
    <scope>NUCLEOTIDE SEQUENCE [LARGE SCALE GENOMIC DNA]</scope>
    <source>
        <strain evidence="1 2">G18</strain>
    </source>
</reference>
<gene>
    <name evidence="1" type="ORF">CJ305_03060</name>
</gene>
<dbReference type="PANTHER" id="PTHR30605">
    <property type="entry name" value="ANHYDRO-N-ACETYLMURAMIC ACID KINASE"/>
    <property type="match status" value="1"/>
</dbReference>
<accession>A0A2G1VWR9</accession>
<protein>
    <submittedName>
        <fullName evidence="1">Anhydro-N-acetylmuramic acid kinase</fullName>
    </submittedName>
</protein>
<keyword evidence="1" id="KW-0418">Kinase</keyword>
<proteinExistence type="predicted"/>
<dbReference type="SUPFAM" id="SSF53067">
    <property type="entry name" value="Actin-like ATPase domain"/>
    <property type="match status" value="1"/>
</dbReference>
<organism evidence="1 2">
    <name type="scientific">Leeuwenhoekiella nanhaiensis</name>
    <dbReference type="NCBI Taxonomy" id="1655491"/>
    <lineage>
        <taxon>Bacteria</taxon>
        <taxon>Pseudomonadati</taxon>
        <taxon>Bacteroidota</taxon>
        <taxon>Flavobacteriia</taxon>
        <taxon>Flavobacteriales</taxon>
        <taxon>Flavobacteriaceae</taxon>
        <taxon>Leeuwenhoekiella</taxon>
    </lineage>
</organism>
<dbReference type="NCBIfam" id="NF007144">
    <property type="entry name" value="PRK09585.2-3"/>
    <property type="match status" value="1"/>
</dbReference>